<reference evidence="2" key="1">
    <citation type="submission" date="2014-12" db="EMBL/GenBank/DDBJ databases">
        <title>Insight into the proteome of Arion vulgaris.</title>
        <authorList>
            <person name="Aradska J."/>
            <person name="Bulat T."/>
            <person name="Smidak R."/>
            <person name="Sarate P."/>
            <person name="Gangsoo J."/>
            <person name="Sialana F."/>
            <person name="Bilban M."/>
            <person name="Lubec G."/>
        </authorList>
    </citation>
    <scope>NUCLEOTIDE SEQUENCE</scope>
    <source>
        <tissue evidence="2">Skin</tissue>
    </source>
</reference>
<evidence type="ECO:0000256" key="1">
    <source>
        <dbReference type="SAM" id="MobiDB-lite"/>
    </source>
</evidence>
<accession>A0A0B6YQ40</accession>
<feature type="compositionally biased region" description="Low complexity" evidence="1">
    <location>
        <begin position="84"/>
        <end position="96"/>
    </location>
</feature>
<proteinExistence type="predicted"/>
<dbReference type="EMBL" id="HACG01011407">
    <property type="protein sequence ID" value="CEK58272.1"/>
    <property type="molecule type" value="Transcribed_RNA"/>
</dbReference>
<gene>
    <name evidence="2" type="primary">ORF32533</name>
</gene>
<organism evidence="2">
    <name type="scientific">Arion vulgaris</name>
    <dbReference type="NCBI Taxonomy" id="1028688"/>
    <lineage>
        <taxon>Eukaryota</taxon>
        <taxon>Metazoa</taxon>
        <taxon>Spiralia</taxon>
        <taxon>Lophotrochozoa</taxon>
        <taxon>Mollusca</taxon>
        <taxon>Gastropoda</taxon>
        <taxon>Heterobranchia</taxon>
        <taxon>Euthyneura</taxon>
        <taxon>Panpulmonata</taxon>
        <taxon>Eupulmonata</taxon>
        <taxon>Stylommatophora</taxon>
        <taxon>Helicina</taxon>
        <taxon>Arionoidea</taxon>
        <taxon>Arionidae</taxon>
        <taxon>Arion</taxon>
    </lineage>
</organism>
<name>A0A0B6YQ40_9EUPU</name>
<feature type="non-terminal residue" evidence="2">
    <location>
        <position position="107"/>
    </location>
</feature>
<dbReference type="AlphaFoldDB" id="A0A0B6YQ40"/>
<protein>
    <submittedName>
        <fullName evidence="2">Uncharacterized protein</fullName>
    </submittedName>
</protein>
<feature type="compositionally biased region" description="Low complexity" evidence="1">
    <location>
        <begin position="38"/>
        <end position="55"/>
    </location>
</feature>
<feature type="compositionally biased region" description="Low complexity" evidence="1">
    <location>
        <begin position="9"/>
        <end position="20"/>
    </location>
</feature>
<feature type="region of interest" description="Disordered" evidence="1">
    <location>
        <begin position="1"/>
        <end position="107"/>
    </location>
</feature>
<feature type="compositionally biased region" description="Basic residues" evidence="1">
    <location>
        <begin position="58"/>
        <end position="70"/>
    </location>
</feature>
<sequence>HPSPSLVSNVQNTVHTNTTHKSSSYPLSDHIQPICKASHSSHSSSSQQLGNSSQHVAPKLHPKPPGHKNQSHLPPAPTVVYLHPSSTSPFSPNQSSTISPPPAHCHP</sequence>
<evidence type="ECO:0000313" key="2">
    <source>
        <dbReference type="EMBL" id="CEK58272.1"/>
    </source>
</evidence>
<feature type="non-terminal residue" evidence="2">
    <location>
        <position position="1"/>
    </location>
</feature>